<dbReference type="Proteomes" id="UP000299102">
    <property type="component" value="Unassembled WGS sequence"/>
</dbReference>
<dbReference type="AlphaFoldDB" id="A0A4C1VEI8"/>
<reference evidence="3 4" key="1">
    <citation type="journal article" date="2019" name="Commun. Biol.">
        <title>The bagworm genome reveals a unique fibroin gene that provides high tensile strength.</title>
        <authorList>
            <person name="Kono N."/>
            <person name="Nakamura H."/>
            <person name="Ohtoshi R."/>
            <person name="Tomita M."/>
            <person name="Numata K."/>
            <person name="Arakawa K."/>
        </authorList>
    </citation>
    <scope>NUCLEOTIDE SEQUENCE [LARGE SCALE GENOMIC DNA]</scope>
</reference>
<keyword evidence="2" id="KW-0472">Membrane</keyword>
<gene>
    <name evidence="3" type="ORF">EVAR_35715_1</name>
</gene>
<name>A0A4C1VEI8_EUMVA</name>
<dbReference type="OrthoDB" id="1899182at2759"/>
<keyword evidence="2" id="KW-1133">Transmembrane helix</keyword>
<proteinExistence type="predicted"/>
<evidence type="ECO:0000313" key="3">
    <source>
        <dbReference type="EMBL" id="GBP37281.1"/>
    </source>
</evidence>
<protein>
    <submittedName>
        <fullName evidence="3">Uncharacterized protein</fullName>
    </submittedName>
</protein>
<accession>A0A4C1VEI8</accession>
<comment type="caution">
    <text evidence="3">The sequence shown here is derived from an EMBL/GenBank/DDBJ whole genome shotgun (WGS) entry which is preliminary data.</text>
</comment>
<evidence type="ECO:0000256" key="2">
    <source>
        <dbReference type="SAM" id="Phobius"/>
    </source>
</evidence>
<dbReference type="SMART" id="SM00612">
    <property type="entry name" value="Kelch"/>
    <property type="match status" value="1"/>
</dbReference>
<dbReference type="Gene3D" id="2.120.10.80">
    <property type="entry name" value="Kelch-type beta propeller"/>
    <property type="match status" value="1"/>
</dbReference>
<organism evidence="3 4">
    <name type="scientific">Eumeta variegata</name>
    <name type="common">Bagworm moth</name>
    <name type="synonym">Eumeta japonica</name>
    <dbReference type="NCBI Taxonomy" id="151549"/>
    <lineage>
        <taxon>Eukaryota</taxon>
        <taxon>Metazoa</taxon>
        <taxon>Ecdysozoa</taxon>
        <taxon>Arthropoda</taxon>
        <taxon>Hexapoda</taxon>
        <taxon>Insecta</taxon>
        <taxon>Pterygota</taxon>
        <taxon>Neoptera</taxon>
        <taxon>Endopterygota</taxon>
        <taxon>Lepidoptera</taxon>
        <taxon>Glossata</taxon>
        <taxon>Ditrysia</taxon>
        <taxon>Tineoidea</taxon>
        <taxon>Psychidae</taxon>
        <taxon>Oiketicinae</taxon>
        <taxon>Eumeta</taxon>
    </lineage>
</organism>
<sequence>MLYKTGECDSQPEGSVRTSLCMYIFHPPRADGFCLLLMAIMPKVLLFFFLFFTFSLKNCSPLRGLHHDHAPAADAADERSLADVGVLLQEESDLVLGMSVPRAYCAAGVLGGALVVAGGDETNSVELYDLATGQWRAGPPLPDDRGYAGAAVL</sequence>
<dbReference type="EMBL" id="BGZK01000331">
    <property type="protein sequence ID" value="GBP37281.1"/>
    <property type="molecule type" value="Genomic_DNA"/>
</dbReference>
<dbReference type="InterPro" id="IPR015915">
    <property type="entry name" value="Kelch-typ_b-propeller"/>
</dbReference>
<dbReference type="InterPro" id="IPR006652">
    <property type="entry name" value="Kelch_1"/>
</dbReference>
<keyword evidence="4" id="KW-1185">Reference proteome</keyword>
<feature type="transmembrane region" description="Helical" evidence="2">
    <location>
        <begin position="35"/>
        <end position="56"/>
    </location>
</feature>
<keyword evidence="1" id="KW-0880">Kelch repeat</keyword>
<keyword evidence="2" id="KW-0812">Transmembrane</keyword>
<dbReference type="Pfam" id="PF01344">
    <property type="entry name" value="Kelch_1"/>
    <property type="match status" value="1"/>
</dbReference>
<evidence type="ECO:0000313" key="4">
    <source>
        <dbReference type="Proteomes" id="UP000299102"/>
    </source>
</evidence>
<dbReference type="SUPFAM" id="SSF117281">
    <property type="entry name" value="Kelch motif"/>
    <property type="match status" value="1"/>
</dbReference>
<evidence type="ECO:0000256" key="1">
    <source>
        <dbReference type="ARBA" id="ARBA00022441"/>
    </source>
</evidence>